<reference evidence="2 3" key="1">
    <citation type="submission" date="2014-04" db="EMBL/GenBank/DDBJ databases">
        <authorList>
            <consortium name="DOE Joint Genome Institute"/>
            <person name="Kuo A."/>
            <person name="Kohler A."/>
            <person name="Nagy L.G."/>
            <person name="Floudas D."/>
            <person name="Copeland A."/>
            <person name="Barry K.W."/>
            <person name="Cichocki N."/>
            <person name="Veneault-Fourrey C."/>
            <person name="LaButti K."/>
            <person name="Lindquist E.A."/>
            <person name="Lipzen A."/>
            <person name="Lundell T."/>
            <person name="Morin E."/>
            <person name="Murat C."/>
            <person name="Sun H."/>
            <person name="Tunlid A."/>
            <person name="Henrissat B."/>
            <person name="Grigoriev I.V."/>
            <person name="Hibbett D.S."/>
            <person name="Martin F."/>
            <person name="Nordberg H.P."/>
            <person name="Cantor M.N."/>
            <person name="Hua S.X."/>
        </authorList>
    </citation>
    <scope>NUCLEOTIDE SEQUENCE [LARGE SCALE GENOMIC DNA]</scope>
    <source>
        <strain evidence="2 3">Foug A</strain>
    </source>
</reference>
<proteinExistence type="predicted"/>
<name>A0A0C3D1T0_9AGAM</name>
<organism evidence="2 3">
    <name type="scientific">Scleroderma citrinum Foug A</name>
    <dbReference type="NCBI Taxonomy" id="1036808"/>
    <lineage>
        <taxon>Eukaryota</taxon>
        <taxon>Fungi</taxon>
        <taxon>Dikarya</taxon>
        <taxon>Basidiomycota</taxon>
        <taxon>Agaricomycotina</taxon>
        <taxon>Agaricomycetes</taxon>
        <taxon>Agaricomycetidae</taxon>
        <taxon>Boletales</taxon>
        <taxon>Sclerodermatineae</taxon>
        <taxon>Sclerodermataceae</taxon>
        <taxon>Scleroderma</taxon>
    </lineage>
</organism>
<dbReference type="InParanoid" id="A0A0C3D1T0"/>
<dbReference type="HOGENOM" id="CLU_1836320_0_0_1"/>
<accession>A0A0C3D1T0</accession>
<dbReference type="Proteomes" id="UP000053989">
    <property type="component" value="Unassembled WGS sequence"/>
</dbReference>
<reference evidence="3" key="2">
    <citation type="submission" date="2015-01" db="EMBL/GenBank/DDBJ databases">
        <title>Evolutionary Origins and Diversification of the Mycorrhizal Mutualists.</title>
        <authorList>
            <consortium name="DOE Joint Genome Institute"/>
            <consortium name="Mycorrhizal Genomics Consortium"/>
            <person name="Kohler A."/>
            <person name="Kuo A."/>
            <person name="Nagy L.G."/>
            <person name="Floudas D."/>
            <person name="Copeland A."/>
            <person name="Barry K.W."/>
            <person name="Cichocki N."/>
            <person name="Veneault-Fourrey C."/>
            <person name="LaButti K."/>
            <person name="Lindquist E.A."/>
            <person name="Lipzen A."/>
            <person name="Lundell T."/>
            <person name="Morin E."/>
            <person name="Murat C."/>
            <person name="Riley R."/>
            <person name="Ohm R."/>
            <person name="Sun H."/>
            <person name="Tunlid A."/>
            <person name="Henrissat B."/>
            <person name="Grigoriev I.V."/>
            <person name="Hibbett D.S."/>
            <person name="Martin F."/>
        </authorList>
    </citation>
    <scope>NUCLEOTIDE SEQUENCE [LARGE SCALE GENOMIC DNA]</scope>
    <source>
        <strain evidence="3">Foug A</strain>
    </source>
</reference>
<evidence type="ECO:0000313" key="2">
    <source>
        <dbReference type="EMBL" id="KIM54785.1"/>
    </source>
</evidence>
<protein>
    <submittedName>
        <fullName evidence="2">Uncharacterized protein</fullName>
    </submittedName>
</protein>
<sequence>MSARCQAAIALLRIVFSCDGWLRCAILISRIRIIHLQEFFFISWAGSRVKDDCYMGRTHRSLQDKLESISWLGANKFEHLQVLKHAWRSNIKDRATTNSVAVESIDIDPELQLEQFKELLIHENEVEHELHASELVTTYY</sequence>
<dbReference type="AlphaFoldDB" id="A0A0C3D1T0"/>
<keyword evidence="1" id="KW-0732">Signal</keyword>
<evidence type="ECO:0000313" key="3">
    <source>
        <dbReference type="Proteomes" id="UP000053989"/>
    </source>
</evidence>
<keyword evidence="3" id="KW-1185">Reference proteome</keyword>
<dbReference type="EMBL" id="KN822147">
    <property type="protein sequence ID" value="KIM54785.1"/>
    <property type="molecule type" value="Genomic_DNA"/>
</dbReference>
<evidence type="ECO:0000256" key="1">
    <source>
        <dbReference type="SAM" id="SignalP"/>
    </source>
</evidence>
<feature type="signal peptide" evidence="1">
    <location>
        <begin position="1"/>
        <end position="20"/>
    </location>
</feature>
<gene>
    <name evidence="2" type="ORF">SCLCIDRAFT_30833</name>
</gene>
<feature type="chain" id="PRO_5002176305" evidence="1">
    <location>
        <begin position="21"/>
        <end position="140"/>
    </location>
</feature>